<dbReference type="Proteomes" id="UP000322454">
    <property type="component" value="Unassembled WGS sequence"/>
</dbReference>
<dbReference type="EMBL" id="SHMQ01000002">
    <property type="protein sequence ID" value="RZV40170.1"/>
    <property type="molecule type" value="Genomic_DNA"/>
</dbReference>
<evidence type="ECO:0000313" key="2">
    <source>
        <dbReference type="Proteomes" id="UP000322454"/>
    </source>
</evidence>
<gene>
    <name evidence="1" type="ORF">EVJ48_01385</name>
</gene>
<evidence type="ECO:0000313" key="1">
    <source>
        <dbReference type="EMBL" id="RZV40170.1"/>
    </source>
</evidence>
<protein>
    <submittedName>
        <fullName evidence="1">Uncharacterized protein</fullName>
    </submittedName>
</protein>
<comment type="caution">
    <text evidence="1">The sequence shown here is derived from an EMBL/GenBank/DDBJ whole genome shotgun (WGS) entry which is preliminary data.</text>
</comment>
<accession>A0A520XG60</accession>
<name>A0A520XG60_9DELT</name>
<reference evidence="1 2" key="1">
    <citation type="submission" date="2019-01" db="EMBL/GenBank/DDBJ databases">
        <title>Insights into ecological role of a new deltaproteobacterial order Candidatus Sinidesulfobacterales (Sva0485) by metagenomics and metatranscriptomics.</title>
        <authorList>
            <person name="Tan S."/>
            <person name="Liu J."/>
            <person name="Fang Y."/>
            <person name="Hedlund B."/>
            <person name="Lian Z.-H."/>
            <person name="Huang L.-Y."/>
            <person name="Li J.-T."/>
            <person name="Huang L.-N."/>
            <person name="Li W.-J."/>
            <person name="Jiang H.-C."/>
            <person name="Dong H.-L."/>
            <person name="Shu W.-S."/>
        </authorList>
    </citation>
    <scope>NUCLEOTIDE SEQUENCE [LARGE SCALE GENOMIC DNA]</scope>
    <source>
        <strain evidence="1">AP4</strain>
    </source>
</reference>
<organism evidence="1 2">
    <name type="scientific">Candidatus Acidulodesulfobacterium acidiphilum</name>
    <dbReference type="NCBI Taxonomy" id="2597224"/>
    <lineage>
        <taxon>Bacteria</taxon>
        <taxon>Deltaproteobacteria</taxon>
        <taxon>Candidatus Acidulodesulfobacterales</taxon>
        <taxon>Candidatus Acidulodesulfobacterium</taxon>
    </lineage>
</organism>
<dbReference type="AlphaFoldDB" id="A0A520XG60"/>
<proteinExistence type="predicted"/>
<sequence>MVNDLLKEIKDVNPEILNRQIDKWTAPDMRFVKESFWQDSASVNIFRVKGTQHPDYAGLTWLEFLETGKRMALNLNFFKTNPDYYRQTKKKIPSMYYQSIDGGELYIGGDGNHRTAICKAFFYLTGETTLHGVTVTDYRMNNELKGIFDDIKKTIRKKGLSVDIDIVSETASRDDSGGWMLEKYNHKLKVMDYKKNKDFFLNNNTEAKEFLENINMSKFCRFFGFFKK</sequence>